<evidence type="ECO:0000259" key="1">
    <source>
        <dbReference type="Pfam" id="PF03625"/>
    </source>
</evidence>
<dbReference type="RefSeq" id="WP_205494763.1">
    <property type="nucleotide sequence ID" value="NZ_JAFHAP010000008.1"/>
</dbReference>
<comment type="caution">
    <text evidence="2">The sequence shown here is derived from an EMBL/GenBank/DDBJ whole genome shotgun (WGS) entry which is preliminary data.</text>
</comment>
<dbReference type="SUPFAM" id="SSF103247">
    <property type="entry name" value="TT1751-like"/>
    <property type="match status" value="1"/>
</dbReference>
<keyword evidence="3" id="KW-1185">Reference proteome</keyword>
<dbReference type="Proteomes" id="UP001177120">
    <property type="component" value="Unassembled WGS sequence"/>
</dbReference>
<dbReference type="Gene3D" id="3.30.310.70">
    <property type="entry name" value="TT1751-like domain"/>
    <property type="match status" value="1"/>
</dbReference>
<protein>
    <submittedName>
        <fullName evidence="2">DUF302 domain-containing protein</fullName>
    </submittedName>
</protein>
<dbReference type="EMBL" id="JAFHAP010000008">
    <property type="protein sequence ID" value="MBN2909573.1"/>
    <property type="molecule type" value="Genomic_DNA"/>
</dbReference>
<feature type="domain" description="DUF302" evidence="1">
    <location>
        <begin position="4"/>
        <end position="62"/>
    </location>
</feature>
<evidence type="ECO:0000313" key="3">
    <source>
        <dbReference type="Proteomes" id="UP001177120"/>
    </source>
</evidence>
<accession>A0ABS2WJ74</accession>
<dbReference type="Pfam" id="PF03625">
    <property type="entry name" value="DUF302"/>
    <property type="match status" value="1"/>
</dbReference>
<dbReference type="CDD" id="cd14797">
    <property type="entry name" value="DUF302"/>
    <property type="match status" value="1"/>
</dbReference>
<dbReference type="InterPro" id="IPR005180">
    <property type="entry name" value="DUF302"/>
</dbReference>
<organism evidence="2 3">
    <name type="scientific">Polycladomyces zharkentensis</name>
    <dbReference type="NCBI Taxonomy" id="2807616"/>
    <lineage>
        <taxon>Bacteria</taxon>
        <taxon>Bacillati</taxon>
        <taxon>Bacillota</taxon>
        <taxon>Bacilli</taxon>
        <taxon>Bacillales</taxon>
        <taxon>Thermoactinomycetaceae</taxon>
        <taxon>Polycladomyces</taxon>
    </lineage>
</organism>
<dbReference type="InterPro" id="IPR035923">
    <property type="entry name" value="TT1751-like_sf"/>
</dbReference>
<evidence type="ECO:0000313" key="2">
    <source>
        <dbReference type="EMBL" id="MBN2909573.1"/>
    </source>
</evidence>
<proteinExistence type="predicted"/>
<name>A0ABS2WJ74_9BACL</name>
<gene>
    <name evidence="2" type="ORF">JQC72_08535</name>
</gene>
<sequence>MGTETLEKKGHPVSGQFVIWEVCKPSVAARVLTENPDVIYLLPCKLGAYERNGQTVVGMIRPTNFAEPFGEGVAFVAREVEEELVEVLRQVSANA</sequence>
<reference evidence="2" key="1">
    <citation type="journal article" date="2024" name="Int. J. Syst. Evol. Microbiol.">
        <title>Polycladomyces zharkentensis sp. nov., a novel thermophilic cellulose- and starch-degrading member of the Bacillota from a geothermal aquifer in Kazakhstan.</title>
        <authorList>
            <person name="Mashzhan A."/>
            <person name="Kistaubayeva A."/>
            <person name="Javier-Lopez R."/>
            <person name="Bissenova U."/>
            <person name="Bissenbay A."/>
            <person name="Birkeland N.K."/>
        </authorList>
    </citation>
    <scope>NUCLEOTIDE SEQUENCE</scope>
    <source>
        <strain evidence="2">ZKZ2T</strain>
    </source>
</reference>